<dbReference type="Pfam" id="PF02597">
    <property type="entry name" value="ThiS"/>
    <property type="match status" value="1"/>
</dbReference>
<keyword evidence="2" id="KW-1185">Reference proteome</keyword>
<dbReference type="InterPro" id="IPR010035">
    <property type="entry name" value="Thi_S"/>
</dbReference>
<dbReference type="AlphaFoldDB" id="A0A1T4VX05"/>
<accession>A0A1T4VX05</accession>
<organism evidence="1 2">
    <name type="scientific">Succinivibrio dextrinosolvens DSM 3072</name>
    <dbReference type="NCBI Taxonomy" id="1123324"/>
    <lineage>
        <taxon>Bacteria</taxon>
        <taxon>Pseudomonadati</taxon>
        <taxon>Pseudomonadota</taxon>
        <taxon>Gammaproteobacteria</taxon>
        <taxon>Aeromonadales</taxon>
        <taxon>Succinivibrionaceae</taxon>
        <taxon>Succinivibrio</taxon>
    </lineage>
</organism>
<name>A0A1T4VX05_9GAMM</name>
<dbReference type="InterPro" id="IPR016155">
    <property type="entry name" value="Mopterin_synth/thiamin_S_b"/>
</dbReference>
<reference evidence="2" key="1">
    <citation type="submission" date="2017-02" db="EMBL/GenBank/DDBJ databases">
        <authorList>
            <person name="Varghese N."/>
            <person name="Submissions S."/>
        </authorList>
    </citation>
    <scope>NUCLEOTIDE SEQUENCE [LARGE SCALE GENOMIC DNA]</scope>
    <source>
        <strain evidence="2">DSM 3072</strain>
    </source>
</reference>
<proteinExistence type="predicted"/>
<dbReference type="InterPro" id="IPR003749">
    <property type="entry name" value="ThiS/MoaD-like"/>
</dbReference>
<dbReference type="NCBIfam" id="TIGR01683">
    <property type="entry name" value="thiS"/>
    <property type="match status" value="1"/>
</dbReference>
<dbReference type="PANTHER" id="PTHR34472">
    <property type="entry name" value="SULFUR CARRIER PROTEIN THIS"/>
    <property type="match status" value="1"/>
</dbReference>
<dbReference type="Proteomes" id="UP000242432">
    <property type="component" value="Unassembled WGS sequence"/>
</dbReference>
<dbReference type="EMBL" id="FUXX01000060">
    <property type="protein sequence ID" value="SKA69533.1"/>
    <property type="molecule type" value="Genomic_DNA"/>
</dbReference>
<dbReference type="InterPro" id="IPR012675">
    <property type="entry name" value="Beta-grasp_dom_sf"/>
</dbReference>
<dbReference type="RefSeq" id="WP_031492475.1">
    <property type="nucleotide sequence ID" value="NZ_FUXX01000060.1"/>
</dbReference>
<dbReference type="PANTHER" id="PTHR34472:SF1">
    <property type="entry name" value="SULFUR CARRIER PROTEIN THIS"/>
    <property type="match status" value="1"/>
</dbReference>
<gene>
    <name evidence="1" type="ORF">SAMN02745213_02226</name>
</gene>
<sequence length="66" mass="7429">MKINYNGTTIEVKDNLSLHSFVTELQLESRTIAAAVNEEIVPKKNWENFFLQEGMTVDIFNLVAGG</sequence>
<dbReference type="Gene3D" id="3.10.20.30">
    <property type="match status" value="1"/>
</dbReference>
<protein>
    <submittedName>
        <fullName evidence="1">Sulfur carrier protein</fullName>
    </submittedName>
</protein>
<dbReference type="SUPFAM" id="SSF54285">
    <property type="entry name" value="MoaD/ThiS"/>
    <property type="match status" value="1"/>
</dbReference>
<evidence type="ECO:0000313" key="2">
    <source>
        <dbReference type="Proteomes" id="UP000242432"/>
    </source>
</evidence>
<dbReference type="CDD" id="cd00565">
    <property type="entry name" value="Ubl_ThiS"/>
    <property type="match status" value="1"/>
</dbReference>
<evidence type="ECO:0000313" key="1">
    <source>
        <dbReference type="EMBL" id="SKA69533.1"/>
    </source>
</evidence>